<gene>
    <name evidence="2" type="ORF">MM415B01404_0012</name>
</gene>
<dbReference type="AlphaFoldDB" id="A0A6M3IMG2"/>
<protein>
    <submittedName>
        <fullName evidence="2">Uncharacterized protein</fullName>
    </submittedName>
</protein>
<dbReference type="EMBL" id="MT141341">
    <property type="protein sequence ID" value="QJA58840.1"/>
    <property type="molecule type" value="Genomic_DNA"/>
</dbReference>
<feature type="transmembrane region" description="Helical" evidence="1">
    <location>
        <begin position="6"/>
        <end position="24"/>
    </location>
</feature>
<sequence length="86" mass="9986">MKYLSSVLAILSAVLMAFYSYYSIKGLTATLAWHLFQWTSCAMLMWTGFEFGRWYIWDANWHDFGRIVGIAVLAIPLYVFLLHALL</sequence>
<feature type="transmembrane region" description="Helical" evidence="1">
    <location>
        <begin position="64"/>
        <end position="85"/>
    </location>
</feature>
<evidence type="ECO:0000256" key="1">
    <source>
        <dbReference type="SAM" id="Phobius"/>
    </source>
</evidence>
<keyword evidence="1" id="KW-0812">Transmembrane</keyword>
<feature type="transmembrane region" description="Helical" evidence="1">
    <location>
        <begin position="31"/>
        <end position="49"/>
    </location>
</feature>
<proteinExistence type="predicted"/>
<keyword evidence="1" id="KW-0472">Membrane</keyword>
<name>A0A6M3IMG2_9ZZZZ</name>
<keyword evidence="1" id="KW-1133">Transmembrane helix</keyword>
<accession>A0A6M3IMG2</accession>
<reference evidence="2" key="1">
    <citation type="submission" date="2020-03" db="EMBL/GenBank/DDBJ databases">
        <title>The deep terrestrial virosphere.</title>
        <authorList>
            <person name="Holmfeldt K."/>
            <person name="Nilsson E."/>
            <person name="Simone D."/>
            <person name="Lopez-Fernandez M."/>
            <person name="Wu X."/>
            <person name="de Brujin I."/>
            <person name="Lundin D."/>
            <person name="Andersson A."/>
            <person name="Bertilsson S."/>
            <person name="Dopson M."/>
        </authorList>
    </citation>
    <scope>NUCLEOTIDE SEQUENCE</scope>
    <source>
        <strain evidence="2">MM415B01404</strain>
    </source>
</reference>
<evidence type="ECO:0000313" key="2">
    <source>
        <dbReference type="EMBL" id="QJA58840.1"/>
    </source>
</evidence>
<organism evidence="2">
    <name type="scientific">viral metagenome</name>
    <dbReference type="NCBI Taxonomy" id="1070528"/>
    <lineage>
        <taxon>unclassified sequences</taxon>
        <taxon>metagenomes</taxon>
        <taxon>organismal metagenomes</taxon>
    </lineage>
</organism>